<feature type="compositionally biased region" description="Polar residues" evidence="2">
    <location>
        <begin position="551"/>
        <end position="566"/>
    </location>
</feature>
<dbReference type="GO" id="GO:0016787">
    <property type="term" value="F:hydrolase activity"/>
    <property type="evidence" value="ECO:0007669"/>
    <property type="project" value="UniProtKB-KW"/>
</dbReference>
<feature type="domain" description="DUF6570" evidence="5">
    <location>
        <begin position="822"/>
        <end position="945"/>
    </location>
</feature>
<name>A0A8H5YBA3_9HYPO</name>
<evidence type="ECO:0000313" key="6">
    <source>
        <dbReference type="EMBL" id="KAF5709089.1"/>
    </source>
</evidence>
<evidence type="ECO:0000256" key="2">
    <source>
        <dbReference type="SAM" id="MobiDB-lite"/>
    </source>
</evidence>
<keyword evidence="7" id="KW-1185">Reference proteome</keyword>
<feature type="region of interest" description="Disordered" evidence="2">
    <location>
        <begin position="1"/>
        <end position="22"/>
    </location>
</feature>
<dbReference type="InterPro" id="IPR046700">
    <property type="entry name" value="DUF6570"/>
</dbReference>
<dbReference type="PANTHER" id="PTHR47642">
    <property type="entry name" value="ATP-DEPENDENT DNA HELICASE"/>
    <property type="match status" value="1"/>
</dbReference>
<dbReference type="GO" id="GO:0006281">
    <property type="term" value="P:DNA repair"/>
    <property type="evidence" value="ECO:0007669"/>
    <property type="project" value="UniProtKB-KW"/>
</dbReference>
<dbReference type="InterPro" id="IPR027417">
    <property type="entry name" value="P-loop_NTPase"/>
</dbReference>
<dbReference type="Pfam" id="PF20209">
    <property type="entry name" value="DUF6570"/>
    <property type="match status" value="1"/>
</dbReference>
<comment type="caution">
    <text evidence="6">The sequence shown here is derived from an EMBL/GenBank/DDBJ whole genome shotgun (WGS) entry which is preliminary data.</text>
</comment>
<keyword evidence="1" id="KW-0547">Nucleotide-binding</keyword>
<dbReference type="Proteomes" id="UP000544331">
    <property type="component" value="Unassembled WGS sequence"/>
</dbReference>
<feature type="domain" description="Helitron helicase-like" evidence="4">
    <location>
        <begin position="1171"/>
        <end position="1388"/>
    </location>
</feature>
<dbReference type="GO" id="GO:0000723">
    <property type="term" value="P:telomere maintenance"/>
    <property type="evidence" value="ECO:0007669"/>
    <property type="project" value="InterPro"/>
</dbReference>
<proteinExistence type="inferred from homology"/>
<comment type="catalytic activity">
    <reaction evidence="1">
        <text>ATP + H2O = ADP + phosphate + H(+)</text>
        <dbReference type="Rhea" id="RHEA:13065"/>
        <dbReference type="ChEBI" id="CHEBI:15377"/>
        <dbReference type="ChEBI" id="CHEBI:15378"/>
        <dbReference type="ChEBI" id="CHEBI:30616"/>
        <dbReference type="ChEBI" id="CHEBI:43474"/>
        <dbReference type="ChEBI" id="CHEBI:456216"/>
        <dbReference type="EC" id="5.6.2.3"/>
    </reaction>
</comment>
<gene>
    <name evidence="6" type="ORF">FMUND_10272</name>
</gene>
<dbReference type="Pfam" id="PF14214">
    <property type="entry name" value="Helitron_like_N"/>
    <property type="match status" value="1"/>
</dbReference>
<dbReference type="GO" id="GO:0043139">
    <property type="term" value="F:5'-3' DNA helicase activity"/>
    <property type="evidence" value="ECO:0007669"/>
    <property type="project" value="UniProtKB-EC"/>
</dbReference>
<sequence>MAAATTDDRPHTIHPSANPEHWMRSGLGSSWFEVGFGGQASQAAPEEAAIIDRMNRAMEQQQRRFEMEDKEKIKAADARMDANAWLEHVGWATHLEGFDPEAMLRLTDPVGSQALFEAQRKEVDKKPRRPFDNRMEDDTWARYTAVWTRLICYIYRAEDMADEDRPGYRLSKRQSEPLNELSEIVDAYVDDPDAQPLEEDRVDRLTLQVVMALLDHRLAAGEYRSAIISGLAVMGIRKDGGWMDVLDYTPIYSAVIKIARAMVVYQSYVERQAEVARLKQIKMDEQQREDGTTQVEIIQERQTGRGLRKRALRNEDGEGGFHGAFTALMAESAKEIFISVIHKVAWGRLWWRSLKRYALQHNTIKSKDVQVEFICQFGARQFTHSHSIARSLVIEANRAGRDAEYNERSEIAQLKRVRHESLVIYRPPGVIDVEKAAAGWIVQRRSHMRRLLTWEPARRQLGTDKRVMMNLQASGASKRTAEHAELSPIRREGLPLIDLQLRTPILPKESEVEDTEWRKHAEAIARSLPRRRLRGGLRSNRARRKPPDTANGGSSAQREPPSQLQRPLSPREGGAPEAADSERPLFHRHFLPKERRDGDDERRGTVAVSDPPLSRRNEAPTARTIQPKKSASEEISRSELAAAVARDLPPRRRGRGRPPEARLDTSRDEPPRKQIRAGTRRQRRRELQAEDLASVLRFLEDEFAVKESLSNEQTWCTPIPHERKVSTVRAFYKEFHDADNLPIRTCMLCYRKRRKKELRDVTWGQWMSSCVEKDSRSPFSCQSCFPVGETFSACAECARCLRRGVLSPAAQLHRRIGCEHMFPEELKGLTPVEEKLIALNSCYGFVTRYSIASSQKQSVRYPKHTKGHITVFPNNVQELASKVLPHPLVQVMEEIHVSWQGAEKPAPSDLSGLLSVRRRVVERALVWLRKNNPHYAEIEIDAAEMESWGAPPHGVPPLVYDRMERNEPTAWEKTRTAQVVPPTERGMDDEGSLEIEEVLARLNRGEDIPSGETQRPELSEDEGGGCRSEAESDRLRKQINEVTSSGMFALDGPPDVPDVEKLLFACNAVNGDAARGARAGPTTRVESAERRPGLAGGCEPYIHVSRGDEFADSFDASFFAKTFPTLLPFGVGGPRLVEEAALSVGRGDDMRGAEAAAQDLVSSRNMSLRTWADITLRRHGGRFATHHIFAFLVFNMSVRSRNRRVSMLSVTRKNFRKIERIVRSLSADRLAAARVELENSGKTTDEGVKELLRSLSLFGFRQPMSRESRLSMRRKLQSLILRHGVPAIWFTLNPNDITNPVKLRLAAYRTSEPDVAEAFLKSLDMSHKRLRLAISDPMSSTIFFHREMTLFFEHYVKVGEESVFGRIIHYYGAVETNERGALHVHGLLWLHGNAHFSSMVPDIDGEDQATYRERIIQYIDSVFSEDLDQEGYCALQAERSVASDISSLLDNREQFSAAFDEEANFCAGATQIHTHSPTCVKYSLSKGKGGGKKRGLCRFQAPWRLVEKTAFTAGGVLQIRRRHSMVNRWNKAMAVGLRHNHDISFIATQRKTMALIYYVTNYATKVEDPVWKRVAAAAELWTASTGEGAANGGGNGGDGATDDAVKGNRTRQFLMRVANRIFTERSLSQVEVIAHLLGYPTEFSNSSAWAFLNVSLLYWHVFRRWRHLRQESGAEATDSAVDESIVVEEAGERISYAEAYQHRGDVLRSLCLYDYVSLVRLKRVSKDEIPAAWGEVPFESEWGSGRGWLQVLRRPREHASVCLDGYLSKDFDQDDEESCYRRAAVQHLALFVPWESFLCRETDDINSIWARAREALPPRISCLVDNVQLLRRSAEDAKRDARQWAASAGDADFTAARAGEEGEGEAGEEAASVYQSGSIGNATRLIDVVRSAVGANQITAGSPELMATMEQLCRFQQSALGSTAELQATVMPERGERRIGIPEGAFSGTVIPPQDQVKAIKSQQTCASRERERMIQGIQNMAVAHRTDHSAAVRSVLTGFGEEDVQMTAADLEEAAGEAGEAGPGMEVDFGASTSFLEAGKALAARFTLNKRQTIAFLIICRQLDSIQCSDRGDVGQLCEFVGGEGGTGKSRVIEALVELFASKGISNRLLITATSGTAAARINGITIHSACGFSKDQAAGGANTAKDLDGVRLPKQAERFVHGESRMDWQEKDVLVVDEVSMLGARTLHAANEQLRRLCGSQRDFGGIPIILFCGDFHQFRPVQERSILRPSAAISWDVGNSFKAEQRHQHDQAHALWKKFTMVVMLDEQMRAAGDPELQRLLKRIRLGVQDRTDLDLLNSRCYREGRRIPWETGITVVTPLNRNRWNLNMEATLSFQIQQRSMMRIFISEHKWRDSLPSEEEATMMLNQGDDSTVPVPGVFMFVPGMPVVVNHNTHQGLKLVNGASYTALDVILDKAHPGHRISADTMVHFGPPAGIILASEATKNFHFVGMPPDTILLTPMSVSIQCQRKRPWQQNDVSRKGLPCTAAFACTDYKVQSRTLERVALELRGTRTINVDGRVVPSQCDPYSLYVQLSRCRTLDGIMLVSKVRERDLVGNRVPQEMTVAEARLEELSNKTVQQALRWLDDGFQGREIRV</sequence>
<organism evidence="6 7">
    <name type="scientific">Fusarium mundagurra</name>
    <dbReference type="NCBI Taxonomy" id="1567541"/>
    <lineage>
        <taxon>Eukaryota</taxon>
        <taxon>Fungi</taxon>
        <taxon>Dikarya</taxon>
        <taxon>Ascomycota</taxon>
        <taxon>Pezizomycotina</taxon>
        <taxon>Sordariomycetes</taxon>
        <taxon>Hypocreomycetidae</taxon>
        <taxon>Hypocreales</taxon>
        <taxon>Nectriaceae</taxon>
        <taxon>Fusarium</taxon>
        <taxon>Fusarium fujikuroi species complex</taxon>
    </lineage>
</organism>
<feature type="compositionally biased region" description="Basic residues" evidence="2">
    <location>
        <begin position="673"/>
        <end position="684"/>
    </location>
</feature>
<keyword evidence="1" id="KW-0067">ATP-binding</keyword>
<dbReference type="SUPFAM" id="SSF52540">
    <property type="entry name" value="P-loop containing nucleoside triphosphate hydrolases"/>
    <property type="match status" value="1"/>
</dbReference>
<feature type="compositionally biased region" description="Basic and acidic residues" evidence="2">
    <location>
        <begin position="657"/>
        <end position="672"/>
    </location>
</feature>
<feature type="compositionally biased region" description="Basic and acidic residues" evidence="2">
    <location>
        <begin position="1"/>
        <end position="11"/>
    </location>
</feature>
<dbReference type="OrthoDB" id="5210233at2759"/>
<feature type="compositionally biased region" description="Basic and acidic residues" evidence="2">
    <location>
        <begin position="580"/>
        <end position="604"/>
    </location>
</feature>
<dbReference type="InterPro" id="IPR051055">
    <property type="entry name" value="PIF1_helicase"/>
</dbReference>
<evidence type="ECO:0000256" key="1">
    <source>
        <dbReference type="RuleBase" id="RU363044"/>
    </source>
</evidence>
<dbReference type="EMBL" id="JAAOAN010000367">
    <property type="protein sequence ID" value="KAF5709089.1"/>
    <property type="molecule type" value="Genomic_DNA"/>
</dbReference>
<feature type="region of interest" description="Disordered" evidence="2">
    <location>
        <begin position="528"/>
        <end position="685"/>
    </location>
</feature>
<dbReference type="EC" id="5.6.2.3" evidence="1"/>
<dbReference type="GO" id="GO:0005524">
    <property type="term" value="F:ATP binding"/>
    <property type="evidence" value="ECO:0007669"/>
    <property type="project" value="UniProtKB-KW"/>
</dbReference>
<keyword evidence="1" id="KW-0227">DNA damage</keyword>
<feature type="region of interest" description="Disordered" evidence="2">
    <location>
        <begin position="1001"/>
        <end position="1032"/>
    </location>
</feature>
<reference evidence="6 7" key="1">
    <citation type="submission" date="2020-05" db="EMBL/GenBank/DDBJ databases">
        <title>Identification and distribution of gene clusters putatively required for synthesis of sphingolipid metabolism inhibitors in phylogenetically diverse species of the filamentous fungus Fusarium.</title>
        <authorList>
            <person name="Kim H.-S."/>
            <person name="Busman M."/>
            <person name="Brown D.W."/>
            <person name="Divon H."/>
            <person name="Uhlig S."/>
            <person name="Proctor R.H."/>
        </authorList>
    </citation>
    <scope>NUCLEOTIDE SEQUENCE [LARGE SCALE GENOMIC DNA]</scope>
    <source>
        <strain evidence="6 7">NRRL 66235</strain>
    </source>
</reference>
<dbReference type="Gene3D" id="3.40.50.300">
    <property type="entry name" value="P-loop containing nucleotide triphosphate hydrolases"/>
    <property type="match status" value="1"/>
</dbReference>
<evidence type="ECO:0000259" key="3">
    <source>
        <dbReference type="Pfam" id="PF05970"/>
    </source>
</evidence>
<evidence type="ECO:0000259" key="5">
    <source>
        <dbReference type="Pfam" id="PF20209"/>
    </source>
</evidence>
<accession>A0A8H5YBA3</accession>
<comment type="similarity">
    <text evidence="1">Belongs to the helicase family.</text>
</comment>
<dbReference type="GO" id="GO:0006310">
    <property type="term" value="P:DNA recombination"/>
    <property type="evidence" value="ECO:0007669"/>
    <property type="project" value="UniProtKB-KW"/>
</dbReference>
<evidence type="ECO:0000313" key="7">
    <source>
        <dbReference type="Proteomes" id="UP000544331"/>
    </source>
</evidence>
<comment type="cofactor">
    <cofactor evidence="1">
        <name>Mg(2+)</name>
        <dbReference type="ChEBI" id="CHEBI:18420"/>
    </cofactor>
</comment>
<dbReference type="InterPro" id="IPR010285">
    <property type="entry name" value="DNA_helicase_pif1-like_DEAD"/>
</dbReference>
<feature type="domain" description="DNA helicase Pif1-like DEAD-box helicase" evidence="3">
    <location>
        <begin position="2081"/>
        <end position="2228"/>
    </location>
</feature>
<feature type="compositionally biased region" description="Basic residues" evidence="2">
    <location>
        <begin position="528"/>
        <end position="544"/>
    </location>
</feature>
<keyword evidence="1 6" id="KW-0347">Helicase</keyword>
<evidence type="ECO:0000259" key="4">
    <source>
        <dbReference type="Pfam" id="PF14214"/>
    </source>
</evidence>
<keyword evidence="1" id="KW-0378">Hydrolase</keyword>
<dbReference type="InterPro" id="IPR025476">
    <property type="entry name" value="Helitron_helicase-like"/>
</dbReference>
<keyword evidence="1" id="KW-0233">DNA recombination</keyword>
<keyword evidence="1" id="KW-0234">DNA repair</keyword>
<protein>
    <recommendedName>
        <fullName evidence="1">ATP-dependent DNA helicase</fullName>
        <ecNumber evidence="1">5.6.2.3</ecNumber>
    </recommendedName>
</protein>
<dbReference type="Pfam" id="PF05970">
    <property type="entry name" value="PIF1"/>
    <property type="match status" value="1"/>
</dbReference>